<reference evidence="1 2" key="1">
    <citation type="submission" date="2019-07" db="EMBL/GenBank/DDBJ databases">
        <title>Rhodotorula toruloides NBRC10032 genome sequencing.</title>
        <authorList>
            <person name="Shida Y."/>
            <person name="Takaku H."/>
            <person name="Ogasawara W."/>
            <person name="Mori K."/>
        </authorList>
    </citation>
    <scope>NUCLEOTIDE SEQUENCE [LARGE SCALE GENOMIC DNA]</scope>
    <source>
        <strain evidence="1 2">NBRC10032</strain>
    </source>
</reference>
<organism evidence="1 2">
    <name type="scientific">Rhodotorula toruloides</name>
    <name type="common">Yeast</name>
    <name type="synonym">Rhodosporidium toruloides</name>
    <dbReference type="NCBI Taxonomy" id="5286"/>
    <lineage>
        <taxon>Eukaryota</taxon>
        <taxon>Fungi</taxon>
        <taxon>Dikarya</taxon>
        <taxon>Basidiomycota</taxon>
        <taxon>Pucciniomycotina</taxon>
        <taxon>Microbotryomycetes</taxon>
        <taxon>Sporidiobolales</taxon>
        <taxon>Sporidiobolaceae</taxon>
        <taxon>Rhodotorula</taxon>
    </lineage>
</organism>
<gene>
    <name evidence="1" type="ORF">Rt10032_c02g0860</name>
</gene>
<proteinExistence type="predicted"/>
<name>A0A511K919_RHOTO</name>
<dbReference type="PANTHER" id="PTHR38705:SF1">
    <property type="entry name" value="PROTEIN RDS1"/>
    <property type="match status" value="1"/>
</dbReference>
<dbReference type="EMBL" id="BJWK01000002">
    <property type="protein sequence ID" value="GEM06843.1"/>
    <property type="molecule type" value="Genomic_DNA"/>
</dbReference>
<evidence type="ECO:0000313" key="2">
    <source>
        <dbReference type="Proteomes" id="UP000321518"/>
    </source>
</evidence>
<dbReference type="PANTHER" id="PTHR38705">
    <property type="entry name" value="PROTEIN RDS1"/>
    <property type="match status" value="1"/>
</dbReference>
<dbReference type="Proteomes" id="UP000321518">
    <property type="component" value="Unassembled WGS sequence"/>
</dbReference>
<comment type="caution">
    <text evidence="1">The sequence shown here is derived from an EMBL/GenBank/DDBJ whole genome shotgun (WGS) entry which is preliminary data.</text>
</comment>
<sequence length="182" mass="20137">MVFRQFQGLPAMPEWFGTGLPQSYAWTLLSPYIQGRPPNNPRIEFARFPLVDITNQPYALDGKPGINSNYTLTEGAGRMLQFTWEPLHKTVGYDGLYRTKSLAGEPKFMAFISQLNVTYAPLQNVSDYSASAVVPNGTVFPPEPIIGNSLFIALTDSDPFLTPYSLPMIVNHTVAVGLYQAS</sequence>
<dbReference type="OrthoDB" id="2098436at2759"/>
<protein>
    <submittedName>
        <fullName evidence="1">Uncharacterized protein</fullName>
    </submittedName>
</protein>
<dbReference type="InterPro" id="IPR039254">
    <property type="entry name" value="Rds1"/>
</dbReference>
<dbReference type="AlphaFoldDB" id="A0A511K919"/>
<accession>A0A511K919</accession>
<evidence type="ECO:0000313" key="1">
    <source>
        <dbReference type="EMBL" id="GEM06843.1"/>
    </source>
</evidence>